<evidence type="ECO:0000256" key="3">
    <source>
        <dbReference type="ARBA" id="ARBA00013110"/>
    </source>
</evidence>
<evidence type="ECO:0000256" key="6">
    <source>
        <dbReference type="ARBA" id="ARBA00022670"/>
    </source>
</evidence>
<gene>
    <name evidence="15" type="ORF">INT76_10345</name>
</gene>
<dbReference type="Pfam" id="PF03577">
    <property type="entry name" value="Peptidase_C69"/>
    <property type="match status" value="1"/>
</dbReference>
<keyword evidence="6" id="KW-0645">Protease</keyword>
<keyword evidence="10" id="KW-0572">Peptidoglycan-anchor</keyword>
<evidence type="ECO:0000256" key="4">
    <source>
        <dbReference type="ARBA" id="ARBA00022512"/>
    </source>
</evidence>
<dbReference type="InterPro" id="IPR005322">
    <property type="entry name" value="Peptidase_C69"/>
</dbReference>
<dbReference type="NCBIfam" id="NF033678">
    <property type="entry name" value="C69_fam_dipept"/>
    <property type="match status" value="1"/>
</dbReference>
<evidence type="ECO:0000256" key="2">
    <source>
        <dbReference type="ARBA" id="ARBA00007225"/>
    </source>
</evidence>
<feature type="compositionally biased region" description="Low complexity" evidence="11">
    <location>
        <begin position="633"/>
        <end position="672"/>
    </location>
</feature>
<keyword evidence="8 15" id="KW-0378">Hydrolase</keyword>
<organism evidence="15 16">
    <name type="scientific">Streptococcus oriscaviae</name>
    <dbReference type="NCBI Taxonomy" id="2781599"/>
    <lineage>
        <taxon>Bacteria</taxon>
        <taxon>Bacillati</taxon>
        <taxon>Bacillota</taxon>
        <taxon>Bacilli</taxon>
        <taxon>Lactobacillales</taxon>
        <taxon>Streptococcaceae</taxon>
        <taxon>Streptococcus</taxon>
    </lineage>
</organism>
<keyword evidence="9 15" id="KW-0224">Dipeptidase</keyword>
<dbReference type="GO" id="GO:0016805">
    <property type="term" value="F:dipeptidase activity"/>
    <property type="evidence" value="ECO:0007669"/>
    <property type="project" value="UniProtKB-KW"/>
</dbReference>
<dbReference type="InterPro" id="IPR019931">
    <property type="entry name" value="LPXTG_anchor"/>
</dbReference>
<dbReference type="RefSeq" id="WP_212570544.1">
    <property type="nucleotide sequence ID" value="NZ_CP073084.1"/>
</dbReference>
<evidence type="ECO:0000313" key="15">
    <source>
        <dbReference type="EMBL" id="QUE54201.1"/>
    </source>
</evidence>
<feature type="signal peptide" evidence="13">
    <location>
        <begin position="1"/>
        <end position="25"/>
    </location>
</feature>
<keyword evidence="16" id="KW-1185">Reference proteome</keyword>
<accession>A0ABX7YKT6</accession>
<name>A0ABX7YKT6_9STRE</name>
<dbReference type="Gene3D" id="3.60.60.10">
    <property type="entry name" value="Penicillin V Acylase, Chain A"/>
    <property type="match status" value="1"/>
</dbReference>
<evidence type="ECO:0000256" key="5">
    <source>
        <dbReference type="ARBA" id="ARBA00022525"/>
    </source>
</evidence>
<dbReference type="NCBIfam" id="TIGR01167">
    <property type="entry name" value="LPXTG_anchor"/>
    <property type="match status" value="1"/>
</dbReference>
<evidence type="ECO:0000256" key="9">
    <source>
        <dbReference type="ARBA" id="ARBA00022997"/>
    </source>
</evidence>
<keyword evidence="12" id="KW-1133">Transmembrane helix</keyword>
<dbReference type="PROSITE" id="PS51257">
    <property type="entry name" value="PROKAR_LIPOPROTEIN"/>
    <property type="match status" value="1"/>
</dbReference>
<keyword evidence="5" id="KW-0964">Secreted</keyword>
<dbReference type="PANTHER" id="PTHR12994">
    <property type="entry name" value="SECERNIN"/>
    <property type="match status" value="1"/>
</dbReference>
<evidence type="ECO:0000256" key="12">
    <source>
        <dbReference type="SAM" id="Phobius"/>
    </source>
</evidence>
<feature type="chain" id="PRO_5046208943" description="membrane dipeptidase" evidence="13">
    <location>
        <begin position="26"/>
        <end position="714"/>
    </location>
</feature>
<dbReference type="PANTHER" id="PTHR12994:SF17">
    <property type="entry name" value="LD30995P"/>
    <property type="match status" value="1"/>
</dbReference>
<keyword evidence="12" id="KW-0472">Membrane</keyword>
<feature type="domain" description="Gram-positive cocci surface proteins LPxTG" evidence="14">
    <location>
        <begin position="680"/>
        <end position="714"/>
    </location>
</feature>
<feature type="region of interest" description="Disordered" evidence="11">
    <location>
        <begin position="633"/>
        <end position="677"/>
    </location>
</feature>
<evidence type="ECO:0000256" key="11">
    <source>
        <dbReference type="SAM" id="MobiDB-lite"/>
    </source>
</evidence>
<dbReference type="Proteomes" id="UP000677616">
    <property type="component" value="Chromosome"/>
</dbReference>
<dbReference type="EC" id="3.4.13.19" evidence="3"/>
<dbReference type="InterPro" id="IPR047804">
    <property type="entry name" value="C69_dipept_A-like"/>
</dbReference>
<evidence type="ECO:0000313" key="16">
    <source>
        <dbReference type="Proteomes" id="UP000677616"/>
    </source>
</evidence>
<evidence type="ECO:0000256" key="8">
    <source>
        <dbReference type="ARBA" id="ARBA00022801"/>
    </source>
</evidence>
<proteinExistence type="inferred from homology"/>
<dbReference type="PROSITE" id="PS50847">
    <property type="entry name" value="GRAM_POS_ANCHORING"/>
    <property type="match status" value="1"/>
</dbReference>
<dbReference type="Pfam" id="PF00746">
    <property type="entry name" value="Gram_pos_anchor"/>
    <property type="match status" value="1"/>
</dbReference>
<keyword evidence="4" id="KW-0134">Cell wall</keyword>
<evidence type="ECO:0000259" key="14">
    <source>
        <dbReference type="PROSITE" id="PS50847"/>
    </source>
</evidence>
<evidence type="ECO:0000256" key="7">
    <source>
        <dbReference type="ARBA" id="ARBA00022729"/>
    </source>
</evidence>
<evidence type="ECO:0000256" key="13">
    <source>
        <dbReference type="SAM" id="SignalP"/>
    </source>
</evidence>
<comment type="catalytic activity">
    <reaction evidence="1">
        <text>an L-aminoacyl-L-amino acid + H2O = 2 an L-alpha-amino acid</text>
        <dbReference type="Rhea" id="RHEA:48940"/>
        <dbReference type="ChEBI" id="CHEBI:15377"/>
        <dbReference type="ChEBI" id="CHEBI:59869"/>
        <dbReference type="ChEBI" id="CHEBI:77460"/>
        <dbReference type="EC" id="3.4.13.19"/>
    </reaction>
</comment>
<comment type="similarity">
    <text evidence="2">Belongs to the peptidase C69 family.</text>
</comment>
<feature type="transmembrane region" description="Helical" evidence="12">
    <location>
        <begin position="687"/>
        <end position="706"/>
    </location>
</feature>
<evidence type="ECO:0000256" key="1">
    <source>
        <dbReference type="ARBA" id="ARBA00001670"/>
    </source>
</evidence>
<reference evidence="15 16" key="1">
    <citation type="submission" date="2021-04" db="EMBL/GenBank/DDBJ databases">
        <title>Complete genome sequence of a novel Streptococcus species.</title>
        <authorList>
            <person name="Teng J.L.L."/>
        </authorList>
    </citation>
    <scope>NUCLEOTIDE SEQUENCE [LARGE SCALE GENOMIC DNA]</scope>
    <source>
        <strain evidence="15 16">HKU75</strain>
    </source>
</reference>
<keyword evidence="7 13" id="KW-0732">Signal</keyword>
<protein>
    <recommendedName>
        <fullName evidence="3">membrane dipeptidase</fullName>
        <ecNumber evidence="3">3.4.13.19</ecNumber>
    </recommendedName>
</protein>
<sequence>MKKTFIRLAALVVLLSLLPFQSAQACAAFIIGKGLTTDGSVLFGRTEDYPYPPTNGAHNKNYIVNPARDYASGELLVDETFGFTIEHLAHEYKYTSTPDAARGDGSNGNYGAHGFNEHGVSMTATVTAIPNNKVLAIDPLVTSGGLGEPILIDYVLPRVKTAREGIELVAKTIDEKGSAEGNIIMIADKNELWYMEILSGHQYVAIKFPEDKYAVFANTYYLGHVDFTDTENVIASKDVEKVAKDANNYVEIDGKFHIAKSYGPENYAEGDRSRTYAGITLLDPQTSVTYEDSVYDLLRSPTDPNKRYSLQDVFAFQRNRFEHLPQFLPDDLIGKIKQGDDGSQDQPADVTYKYPLGNENVIDAHVYQIKDSLPSAFGGIVWLGLGQTRNTPYVPFYGIVTDTYDAFKNRSATYDTNSWYWTVQNIDKMAINNPDVFGRSILEKWQALEEEWIANQAYLDSQYAGLSEEAAIGLADPITNDTLARSEKIFQQLKAVEAEMIAKLKEVEDAKNNPVTSLTDTATGVTVANPHLAGLELSVTKLDSVKALEGQDHEAYDIRLAKASNKEAVTQVEPTTVTLPVKALDQVDKVYYVNEAGELQALDFTGDAEKKTVSFVTNHFSIYAVAYKAAPVPPTTTETTTTTAPTTTAGGTTTTKQNPTTTVETPTTTTDNKGGGKKFLPSTGEQISLVLIGLGVIGLVAAFFILRSKKRDEK</sequence>
<dbReference type="EMBL" id="CP073084">
    <property type="protein sequence ID" value="QUE54201.1"/>
    <property type="molecule type" value="Genomic_DNA"/>
</dbReference>
<keyword evidence="12" id="KW-0812">Transmembrane</keyword>
<evidence type="ECO:0000256" key="10">
    <source>
        <dbReference type="ARBA" id="ARBA00023088"/>
    </source>
</evidence>